<accession>A0A1E5QEL1</accession>
<protein>
    <submittedName>
        <fullName evidence="1">Uncharacterized protein</fullName>
    </submittedName>
</protein>
<sequence length="62" mass="7008">MQKALRALYKSNLEGINDRSKVQQRLSIIKLAVSQTNVKISQKPIGFSGKILRIESSHNSQR</sequence>
<evidence type="ECO:0000313" key="1">
    <source>
        <dbReference type="EMBL" id="OEJ73088.1"/>
    </source>
</evidence>
<reference evidence="1" key="1">
    <citation type="submission" date="2016-09" db="EMBL/GenBank/DDBJ databases">
        <title>Draft genome of thermotolerant cyanobacterium Desertifilum sp. strain IPPAS B-1220.</title>
        <authorList>
            <person name="Sinetova M.A."/>
            <person name="Bolakhan K."/>
            <person name="Zayadan B.K."/>
            <person name="Mironov K.S."/>
            <person name="Ustinova V."/>
            <person name="Kupriyanova E.V."/>
            <person name="Sidorov R.A."/>
            <person name="Skrypnik A.N."/>
            <person name="Gogoleva N.E."/>
            <person name="Gogolev Y.V."/>
            <person name="Los D.A."/>
        </authorList>
    </citation>
    <scope>NUCLEOTIDE SEQUENCE [LARGE SCALE GENOMIC DNA]</scope>
    <source>
        <strain evidence="1">IPPAS B-1220</strain>
    </source>
</reference>
<dbReference type="STRING" id="1781255.BH720_21285"/>
<name>A0A1E5QEL1_9CYAN</name>
<proteinExistence type="predicted"/>
<dbReference type="EMBL" id="MJGC01000099">
    <property type="protein sequence ID" value="OEJ73088.1"/>
    <property type="molecule type" value="Genomic_DNA"/>
</dbReference>
<gene>
    <name evidence="1" type="ORF">BH720_21285</name>
</gene>
<dbReference type="AlphaFoldDB" id="A0A1E5QEL1"/>
<comment type="caution">
    <text evidence="1">The sequence shown here is derived from an EMBL/GenBank/DDBJ whole genome shotgun (WGS) entry which is preliminary data.</text>
</comment>
<organism evidence="1">
    <name type="scientific">Desertifilum tharense IPPAS B-1220</name>
    <dbReference type="NCBI Taxonomy" id="1781255"/>
    <lineage>
        <taxon>Bacteria</taxon>
        <taxon>Bacillati</taxon>
        <taxon>Cyanobacteriota</taxon>
        <taxon>Cyanophyceae</taxon>
        <taxon>Desertifilales</taxon>
        <taxon>Desertifilaceae</taxon>
        <taxon>Desertifilum</taxon>
    </lineage>
</organism>